<dbReference type="InterPro" id="IPR043476">
    <property type="entry name" value="Yro2-like_7TM"/>
</dbReference>
<evidence type="ECO:0000256" key="4">
    <source>
        <dbReference type="ARBA" id="ARBA00022989"/>
    </source>
</evidence>
<reference evidence="9" key="1">
    <citation type="journal article" date="2023" name="Mol. Phylogenet. Evol.">
        <title>Genome-scale phylogeny and comparative genomics of the fungal order Sordariales.</title>
        <authorList>
            <person name="Hensen N."/>
            <person name="Bonometti L."/>
            <person name="Westerberg I."/>
            <person name="Brannstrom I.O."/>
            <person name="Guillou S."/>
            <person name="Cros-Aarteil S."/>
            <person name="Calhoun S."/>
            <person name="Haridas S."/>
            <person name="Kuo A."/>
            <person name="Mondo S."/>
            <person name="Pangilinan J."/>
            <person name="Riley R."/>
            <person name="LaButti K."/>
            <person name="Andreopoulos B."/>
            <person name="Lipzen A."/>
            <person name="Chen C."/>
            <person name="Yan M."/>
            <person name="Daum C."/>
            <person name="Ng V."/>
            <person name="Clum A."/>
            <person name="Steindorff A."/>
            <person name="Ohm R.A."/>
            <person name="Martin F."/>
            <person name="Silar P."/>
            <person name="Natvig D.O."/>
            <person name="Lalanne C."/>
            <person name="Gautier V."/>
            <person name="Ament-Velasquez S.L."/>
            <person name="Kruys A."/>
            <person name="Hutchinson M.I."/>
            <person name="Powell A.J."/>
            <person name="Barry K."/>
            <person name="Miller A.N."/>
            <person name="Grigoriev I.V."/>
            <person name="Debuchy R."/>
            <person name="Gladieux P."/>
            <person name="Hiltunen Thoren M."/>
            <person name="Johannesson H."/>
        </authorList>
    </citation>
    <scope>NUCLEOTIDE SEQUENCE [LARGE SCALE GENOMIC DNA]</scope>
    <source>
        <strain evidence="9">CBS 340.73</strain>
    </source>
</reference>
<dbReference type="Proteomes" id="UP001303473">
    <property type="component" value="Unassembled WGS sequence"/>
</dbReference>
<feature type="transmembrane region" description="Helical" evidence="7">
    <location>
        <begin position="130"/>
        <end position="150"/>
    </location>
</feature>
<dbReference type="EMBL" id="MU853752">
    <property type="protein sequence ID" value="KAK3946153.1"/>
    <property type="molecule type" value="Genomic_DNA"/>
</dbReference>
<keyword evidence="8" id="KW-0346">Stress response</keyword>
<dbReference type="SMART" id="SM01021">
    <property type="entry name" value="Bac_rhodopsin"/>
    <property type="match status" value="1"/>
</dbReference>
<dbReference type="Gene3D" id="1.20.1070.10">
    <property type="entry name" value="Rhodopsin 7-helix transmembrane proteins"/>
    <property type="match status" value="1"/>
</dbReference>
<dbReference type="PRINTS" id="PR00251">
    <property type="entry name" value="BACTRLOPSIN"/>
</dbReference>
<name>A0AAN6NJU1_9PEZI</name>
<feature type="region of interest" description="Disordered" evidence="6">
    <location>
        <begin position="272"/>
        <end position="298"/>
    </location>
</feature>
<feature type="transmembrane region" description="Helical" evidence="7">
    <location>
        <begin position="191"/>
        <end position="212"/>
    </location>
</feature>
<dbReference type="CDD" id="cd15239">
    <property type="entry name" value="7tm_YRO2_fungal-like"/>
    <property type="match status" value="1"/>
</dbReference>
<evidence type="ECO:0000256" key="3">
    <source>
        <dbReference type="ARBA" id="ARBA00022692"/>
    </source>
</evidence>
<evidence type="ECO:0000256" key="7">
    <source>
        <dbReference type="SAM" id="Phobius"/>
    </source>
</evidence>
<feature type="transmembrane region" description="Helical" evidence="7">
    <location>
        <begin position="156"/>
        <end position="175"/>
    </location>
</feature>
<organism evidence="8 9">
    <name type="scientific">Diplogelasinospora grovesii</name>
    <dbReference type="NCBI Taxonomy" id="303347"/>
    <lineage>
        <taxon>Eukaryota</taxon>
        <taxon>Fungi</taxon>
        <taxon>Dikarya</taxon>
        <taxon>Ascomycota</taxon>
        <taxon>Pezizomycotina</taxon>
        <taxon>Sordariomycetes</taxon>
        <taxon>Sordariomycetidae</taxon>
        <taxon>Sordariales</taxon>
        <taxon>Diplogelasinosporaceae</taxon>
        <taxon>Diplogelasinospora</taxon>
    </lineage>
</organism>
<keyword evidence="5 7" id="KW-0472">Membrane</keyword>
<evidence type="ECO:0000256" key="1">
    <source>
        <dbReference type="ARBA" id="ARBA00004141"/>
    </source>
</evidence>
<keyword evidence="4 7" id="KW-1133">Transmembrane helix</keyword>
<feature type="transmembrane region" description="Helical" evidence="7">
    <location>
        <begin position="61"/>
        <end position="85"/>
    </location>
</feature>
<evidence type="ECO:0000256" key="6">
    <source>
        <dbReference type="SAM" id="MobiDB-lite"/>
    </source>
</evidence>
<dbReference type="PANTHER" id="PTHR28286:SF1">
    <property type="entry name" value="30 KDA HEAT SHOCK PROTEIN-RELATED"/>
    <property type="match status" value="1"/>
</dbReference>
<dbReference type="GO" id="GO:0005783">
    <property type="term" value="C:endoplasmic reticulum"/>
    <property type="evidence" value="ECO:0007669"/>
    <property type="project" value="TreeGrafter"/>
</dbReference>
<evidence type="ECO:0000256" key="2">
    <source>
        <dbReference type="ARBA" id="ARBA00008130"/>
    </source>
</evidence>
<feature type="transmembrane region" description="Helical" evidence="7">
    <location>
        <begin position="105"/>
        <end position="123"/>
    </location>
</feature>
<keyword evidence="3 7" id="KW-0812">Transmembrane</keyword>
<comment type="caution">
    <text evidence="8">The sequence shown here is derived from an EMBL/GenBank/DDBJ whole genome shotgun (WGS) entry which is preliminary data.</text>
</comment>
<dbReference type="PANTHER" id="PTHR28286">
    <property type="match status" value="1"/>
</dbReference>
<comment type="subcellular location">
    <subcellularLocation>
        <location evidence="1">Membrane</location>
        <topology evidence="1">Multi-pass membrane protein</topology>
    </subcellularLocation>
</comment>
<proteinExistence type="inferred from homology"/>
<protein>
    <submittedName>
        <fullName evidence="8">Heat shock protein 30</fullName>
    </submittedName>
</protein>
<feature type="transmembrane region" description="Helical" evidence="7">
    <location>
        <begin position="30"/>
        <end position="49"/>
    </location>
</feature>
<sequence length="298" mass="32838">MAAIILPRNDALNTNPPAGDQYLTVNGSDWLYTVCAIYTLTLLVIYALSWTARAGERFFHYLFIIALFTGAIAYWAMASDLAWSLIRQSMNYGYGATRQIFFAKYVNWVVSFPVVILALGVLSGVSWTTMLYQIGLSWVWIIGYLVAAYTTTNYKWGFFAFGTLAYIALAIGTLFEGMRVADRTLPGSRDYALLAGWTNLLWLLYPIAWGLSDGGNRIGLTASFIFFGILDVLLIPVLAYSFIILSRRWDYNKLNIAFTQYGRVRAGTGTYPEKEAPAPAPAQPAAPAAGGVTGDQAA</sequence>
<dbReference type="GO" id="GO:0005886">
    <property type="term" value="C:plasma membrane"/>
    <property type="evidence" value="ECO:0007669"/>
    <property type="project" value="TreeGrafter"/>
</dbReference>
<keyword evidence="9" id="KW-1185">Reference proteome</keyword>
<dbReference type="Pfam" id="PF01036">
    <property type="entry name" value="Bac_rhodopsin"/>
    <property type="match status" value="1"/>
</dbReference>
<comment type="similarity">
    <text evidence="2">Belongs to the archaeal/bacterial/fungal opsin family.</text>
</comment>
<dbReference type="InterPro" id="IPR001425">
    <property type="entry name" value="Arc/bac/fun_rhodopsins"/>
</dbReference>
<accession>A0AAN6NJU1</accession>
<feature type="transmembrane region" description="Helical" evidence="7">
    <location>
        <begin position="224"/>
        <end position="245"/>
    </location>
</feature>
<gene>
    <name evidence="8" type="ORF">QBC46DRAFT_248268</name>
</gene>
<dbReference type="SUPFAM" id="SSF81321">
    <property type="entry name" value="Family A G protein-coupled receptor-like"/>
    <property type="match status" value="1"/>
</dbReference>
<dbReference type="AlphaFoldDB" id="A0AAN6NJU1"/>
<evidence type="ECO:0000256" key="5">
    <source>
        <dbReference type="ARBA" id="ARBA00023136"/>
    </source>
</evidence>
<evidence type="ECO:0000313" key="8">
    <source>
        <dbReference type="EMBL" id="KAK3946153.1"/>
    </source>
</evidence>
<evidence type="ECO:0000313" key="9">
    <source>
        <dbReference type="Proteomes" id="UP001303473"/>
    </source>
</evidence>